<sequence>MAADVLFLHIFRLPSPPDDGFHTPALPLHLLRRRADIYSIKSACSNTYHPL</sequence>
<dbReference type="EMBL" id="BK015818">
    <property type="protein sequence ID" value="DAE26461.1"/>
    <property type="molecule type" value="Genomic_DNA"/>
</dbReference>
<organism evidence="1">
    <name type="scientific">Siphoviridae sp. ctr4Z12</name>
    <dbReference type="NCBI Taxonomy" id="2827280"/>
    <lineage>
        <taxon>Viruses</taxon>
        <taxon>Duplodnaviria</taxon>
        <taxon>Heunggongvirae</taxon>
        <taxon>Uroviricota</taxon>
        <taxon>Caudoviricetes</taxon>
    </lineage>
</organism>
<accession>A0A8S5R649</accession>
<proteinExistence type="predicted"/>
<reference evidence="1" key="1">
    <citation type="journal article" date="2021" name="Proc. Natl. Acad. Sci. U.S.A.">
        <title>A Catalog of Tens of Thousands of Viruses from Human Metagenomes Reveals Hidden Associations with Chronic Diseases.</title>
        <authorList>
            <person name="Tisza M.J."/>
            <person name="Buck C.B."/>
        </authorList>
    </citation>
    <scope>NUCLEOTIDE SEQUENCE</scope>
    <source>
        <strain evidence="1">Ctr4Z12</strain>
    </source>
</reference>
<name>A0A8S5R649_9CAUD</name>
<evidence type="ECO:0000313" key="1">
    <source>
        <dbReference type="EMBL" id="DAE26461.1"/>
    </source>
</evidence>
<protein>
    <submittedName>
        <fullName evidence="1">Uncharacterized protein</fullName>
    </submittedName>
</protein>